<protein>
    <submittedName>
        <fullName evidence="2">Rhodanese-like domain-containing protein</fullName>
    </submittedName>
</protein>
<name>A0ABX8WPQ4_9GAMM</name>
<accession>A0ABX8WPQ4</accession>
<dbReference type="InterPro" id="IPR050229">
    <property type="entry name" value="GlpE_sulfurtransferase"/>
</dbReference>
<dbReference type="SUPFAM" id="SSF52821">
    <property type="entry name" value="Rhodanese/Cell cycle control phosphatase"/>
    <property type="match status" value="1"/>
</dbReference>
<sequence>MAFVGLTLALIVTEIMRLFQGFKGINPATMTRLMNHENALVVDLRSASDFQAGHISGAKNVQMNQFDPENKLLANVKDLPIVLVCKAGNTASDAAKRLVKAGFKHVSVLDGGIGAWQSADLPLVKGRN</sequence>
<dbReference type="Proteomes" id="UP000824755">
    <property type="component" value="Chromosome"/>
</dbReference>
<organism evidence="2 3">
    <name type="scientific">Lysobacter soyae</name>
    <dbReference type="NCBI Taxonomy" id="2764185"/>
    <lineage>
        <taxon>Bacteria</taxon>
        <taxon>Pseudomonadati</taxon>
        <taxon>Pseudomonadota</taxon>
        <taxon>Gammaproteobacteria</taxon>
        <taxon>Lysobacterales</taxon>
        <taxon>Lysobacteraceae</taxon>
        <taxon>Lysobacter</taxon>
    </lineage>
</organism>
<dbReference type="InterPro" id="IPR036873">
    <property type="entry name" value="Rhodanese-like_dom_sf"/>
</dbReference>
<dbReference type="SMART" id="SM00450">
    <property type="entry name" value="RHOD"/>
    <property type="match status" value="1"/>
</dbReference>
<reference evidence="2 3" key="1">
    <citation type="submission" date="2021-08" db="EMBL/GenBank/DDBJ databases">
        <title>Lysobacter sp. strain CJ11 Genome sequencing and assembly.</title>
        <authorList>
            <person name="Kim I."/>
        </authorList>
    </citation>
    <scope>NUCLEOTIDE SEQUENCE [LARGE SCALE GENOMIC DNA]</scope>
    <source>
        <strain evidence="2 3">CJ11</strain>
    </source>
</reference>
<feature type="domain" description="Rhodanese" evidence="1">
    <location>
        <begin position="35"/>
        <end position="125"/>
    </location>
</feature>
<proteinExistence type="predicted"/>
<dbReference type="RefSeq" id="WP_220379825.1">
    <property type="nucleotide sequence ID" value="NZ_CP080544.1"/>
</dbReference>
<dbReference type="PROSITE" id="PS50206">
    <property type="entry name" value="RHODANESE_3"/>
    <property type="match status" value="1"/>
</dbReference>
<dbReference type="Pfam" id="PF00581">
    <property type="entry name" value="Rhodanese"/>
    <property type="match status" value="1"/>
</dbReference>
<evidence type="ECO:0000313" key="2">
    <source>
        <dbReference type="EMBL" id="QYR53006.1"/>
    </source>
</evidence>
<dbReference type="Gene3D" id="3.40.250.10">
    <property type="entry name" value="Rhodanese-like domain"/>
    <property type="match status" value="1"/>
</dbReference>
<evidence type="ECO:0000313" key="3">
    <source>
        <dbReference type="Proteomes" id="UP000824755"/>
    </source>
</evidence>
<dbReference type="CDD" id="cd00158">
    <property type="entry name" value="RHOD"/>
    <property type="match status" value="1"/>
</dbReference>
<gene>
    <name evidence="2" type="ORF">H8L67_00315</name>
</gene>
<keyword evidence="3" id="KW-1185">Reference proteome</keyword>
<dbReference type="EMBL" id="CP080544">
    <property type="protein sequence ID" value="QYR53006.1"/>
    <property type="molecule type" value="Genomic_DNA"/>
</dbReference>
<dbReference type="InterPro" id="IPR001763">
    <property type="entry name" value="Rhodanese-like_dom"/>
</dbReference>
<evidence type="ECO:0000259" key="1">
    <source>
        <dbReference type="PROSITE" id="PS50206"/>
    </source>
</evidence>
<dbReference type="PANTHER" id="PTHR43031:SF18">
    <property type="entry name" value="RHODANESE-RELATED SULFURTRANSFERASES"/>
    <property type="match status" value="1"/>
</dbReference>
<dbReference type="PANTHER" id="PTHR43031">
    <property type="entry name" value="FAD-DEPENDENT OXIDOREDUCTASE"/>
    <property type="match status" value="1"/>
</dbReference>